<dbReference type="Pfam" id="PF00296">
    <property type="entry name" value="Bac_luciferase"/>
    <property type="match status" value="1"/>
</dbReference>
<dbReference type="AlphaFoldDB" id="A0A346Y0E2"/>
<evidence type="ECO:0000313" key="4">
    <source>
        <dbReference type="Proteomes" id="UP000264006"/>
    </source>
</evidence>
<accession>A0A346Y0E2</accession>
<keyword evidence="4" id="KW-1185">Reference proteome</keyword>
<sequence length="330" mass="34495">MGGTLAISPAFGGCSLAETFDIARAAAGWGYTSAWADEVVGHDCFAMLGALSQEVDLDLGVAVAPVQTRSAFVLGRAALTLAELTGGRFSLGIGASSEVLVTRFAGLDWDKPLTHVRETTEALRAILAGQRATVEGEKVRVGGFKYGLPAPTPVPLLLGSLNPKSLQMAGAIADGLCLNQLAPRHVPVMLEEVRRGAEEAGRALPDDFPVVARLMVVVTDDASAARQMLKGVFAPYAATTGYNRFFRWIGYEEEATAIAEAAERGDRAAMIEAYSDEMANDVLVIGNADEVATKVRAYLDAGVTIAAIEPLAPGVEAATMTLKAASAALD</sequence>
<evidence type="ECO:0000259" key="2">
    <source>
        <dbReference type="Pfam" id="PF00296"/>
    </source>
</evidence>
<name>A0A346Y0E2_9ACTN</name>
<proteinExistence type="predicted"/>
<dbReference type="SUPFAM" id="SSF51679">
    <property type="entry name" value="Bacterial luciferase-like"/>
    <property type="match status" value="1"/>
</dbReference>
<dbReference type="InterPro" id="IPR036661">
    <property type="entry name" value="Luciferase-like_sf"/>
</dbReference>
<dbReference type="Gene3D" id="3.20.20.30">
    <property type="entry name" value="Luciferase-like domain"/>
    <property type="match status" value="1"/>
</dbReference>
<dbReference type="PANTHER" id="PTHR43244:SF1">
    <property type="entry name" value="5,10-METHYLENETETRAHYDROMETHANOPTERIN REDUCTASE"/>
    <property type="match status" value="1"/>
</dbReference>
<dbReference type="EMBL" id="CP031165">
    <property type="protein sequence ID" value="AXV07939.1"/>
    <property type="molecule type" value="Genomic_DNA"/>
</dbReference>
<protein>
    <submittedName>
        <fullName evidence="3">N5,N10-methylenetetrahydromethanopterin reductase-related protein, Tbis_3526 family</fullName>
    </submittedName>
</protein>
<organism evidence="3 4">
    <name type="scientific">Euzebya pacifica</name>
    <dbReference type="NCBI Taxonomy" id="1608957"/>
    <lineage>
        <taxon>Bacteria</taxon>
        <taxon>Bacillati</taxon>
        <taxon>Actinomycetota</taxon>
        <taxon>Nitriliruptoria</taxon>
        <taxon>Euzebyales</taxon>
    </lineage>
</organism>
<keyword evidence="1" id="KW-0560">Oxidoreductase</keyword>
<dbReference type="PANTHER" id="PTHR43244">
    <property type="match status" value="1"/>
</dbReference>
<dbReference type="InterPro" id="IPR050564">
    <property type="entry name" value="F420-G6PD/mer"/>
</dbReference>
<dbReference type="GO" id="GO:0016705">
    <property type="term" value="F:oxidoreductase activity, acting on paired donors, with incorporation or reduction of molecular oxygen"/>
    <property type="evidence" value="ECO:0007669"/>
    <property type="project" value="InterPro"/>
</dbReference>
<feature type="domain" description="Luciferase-like" evidence="2">
    <location>
        <begin position="15"/>
        <end position="304"/>
    </location>
</feature>
<dbReference type="KEGG" id="euz:DVS28_a3264"/>
<evidence type="ECO:0000256" key="1">
    <source>
        <dbReference type="ARBA" id="ARBA00023002"/>
    </source>
</evidence>
<dbReference type="Proteomes" id="UP000264006">
    <property type="component" value="Chromosome"/>
</dbReference>
<reference evidence="3 4" key="1">
    <citation type="submission" date="2018-09" db="EMBL/GenBank/DDBJ databases">
        <title>Complete genome sequence of Euzebya sp. DY32-46 isolated from seawater of Pacific Ocean.</title>
        <authorList>
            <person name="Xu L."/>
            <person name="Wu Y.-H."/>
            <person name="Xu X.-W."/>
        </authorList>
    </citation>
    <scope>NUCLEOTIDE SEQUENCE [LARGE SCALE GENOMIC DNA]</scope>
    <source>
        <strain evidence="3 4">DY32-46</strain>
    </source>
</reference>
<dbReference type="InterPro" id="IPR011251">
    <property type="entry name" value="Luciferase-like_dom"/>
</dbReference>
<gene>
    <name evidence="3" type="ORF">DVS28_a3264</name>
</gene>
<dbReference type="RefSeq" id="WP_164710629.1">
    <property type="nucleotide sequence ID" value="NZ_CP031165.1"/>
</dbReference>
<evidence type="ECO:0000313" key="3">
    <source>
        <dbReference type="EMBL" id="AXV07939.1"/>
    </source>
</evidence>
<dbReference type="CDD" id="cd01097">
    <property type="entry name" value="Tetrahydromethanopterin_reductase"/>
    <property type="match status" value="1"/>
</dbReference>